<proteinExistence type="predicted"/>
<evidence type="ECO:0000259" key="1">
    <source>
        <dbReference type="Pfam" id="PF06985"/>
    </source>
</evidence>
<dbReference type="EMBL" id="JAQQWI010000022">
    <property type="protein sequence ID" value="KAK7995898.1"/>
    <property type="molecule type" value="Genomic_DNA"/>
</dbReference>
<organism evidence="2 3">
    <name type="scientific">Apiospora marii</name>
    <dbReference type="NCBI Taxonomy" id="335849"/>
    <lineage>
        <taxon>Eukaryota</taxon>
        <taxon>Fungi</taxon>
        <taxon>Dikarya</taxon>
        <taxon>Ascomycota</taxon>
        <taxon>Pezizomycotina</taxon>
        <taxon>Sordariomycetes</taxon>
        <taxon>Xylariomycetidae</taxon>
        <taxon>Amphisphaeriales</taxon>
        <taxon>Apiosporaceae</taxon>
        <taxon>Apiospora</taxon>
    </lineage>
</organism>
<dbReference type="Pfam" id="PF06985">
    <property type="entry name" value="HET"/>
    <property type="match status" value="1"/>
</dbReference>
<reference evidence="2 3" key="1">
    <citation type="submission" date="2023-01" db="EMBL/GenBank/DDBJ databases">
        <title>Analysis of 21 Apiospora genomes using comparative genomics revels a genus with tremendous synthesis potential of carbohydrate active enzymes and secondary metabolites.</title>
        <authorList>
            <person name="Sorensen T."/>
        </authorList>
    </citation>
    <scope>NUCLEOTIDE SEQUENCE [LARGE SCALE GENOMIC DNA]</scope>
    <source>
        <strain evidence="2 3">CBS 20057</strain>
    </source>
</reference>
<dbReference type="InterPro" id="IPR010730">
    <property type="entry name" value="HET"/>
</dbReference>
<feature type="domain" description="Heterokaryon incompatibility" evidence="1">
    <location>
        <begin position="65"/>
        <end position="215"/>
    </location>
</feature>
<evidence type="ECO:0000313" key="2">
    <source>
        <dbReference type="EMBL" id="KAK7995898.1"/>
    </source>
</evidence>
<dbReference type="PANTHER" id="PTHR24148">
    <property type="entry name" value="ANKYRIN REPEAT DOMAIN-CONTAINING PROTEIN 39 HOMOLOG-RELATED"/>
    <property type="match status" value="1"/>
</dbReference>
<comment type="caution">
    <text evidence="2">The sequence shown here is derived from an EMBL/GenBank/DDBJ whole genome shotgun (WGS) entry which is preliminary data.</text>
</comment>
<evidence type="ECO:0000313" key="3">
    <source>
        <dbReference type="Proteomes" id="UP001396898"/>
    </source>
</evidence>
<protein>
    <submittedName>
        <fullName evidence="2">Ankyrin and HET domain-containing protein</fullName>
    </submittedName>
</protein>
<dbReference type="InterPro" id="IPR052895">
    <property type="entry name" value="HetReg/Transcr_Mod"/>
</dbReference>
<dbReference type="PANTHER" id="PTHR24148:SF64">
    <property type="entry name" value="HETEROKARYON INCOMPATIBILITY DOMAIN-CONTAINING PROTEIN"/>
    <property type="match status" value="1"/>
</dbReference>
<keyword evidence="3" id="KW-1185">Reference proteome</keyword>
<name>A0ABR1R297_9PEZI</name>
<dbReference type="Proteomes" id="UP001396898">
    <property type="component" value="Unassembled WGS sequence"/>
</dbReference>
<accession>A0ABR1R297</accession>
<sequence length="630" mass="71219">MHGKQEGIVPQPQVYTPPGHYSSLKYKEIRLVKLLPTASGSSVNCQIYHATLEVGQQRRMKPPRYLALSYVWGDAANTMKIGIDGCYLYVTQNLHHMLSVFGRGGIDYKKYYLWIDAICINQKNADEKAKQVGRMSEIYALADDVICWLSPRTCTIRDPLFSLSCETCSIFKILQSLASEATDHENPMPLWNDVKHGFMRVVDNPWFTRVWTLQECTINQRGTMQIGKHHHMPINIFLKGCFKAWDYWNLPRELPIYQILGSIESIRDRRIRLGPRIAFGDGYAETIMMLLQASSNRNCSVPQDQLYGVFGLLNSMHHAPDKIRPNYGKTFERVCYDYAIEAFGHSPYSMKCLAYERNELQGDVPSWVPDFRYIGNIDLSQQVRDGNARLSSNNRQLVFDGFYIGACVYSLDAAAEFEHLKTMRPQDPDSPATDRLIERIDEFERNILFPAAAYANIHPGELLVNWLSLQLSDSFYIDDCLLTWLTLAHWLPVTASQESQHASSAELRAAASSTTLSEPVYQTLLTLLKAGFLVLDNGIIGKAVNRSASVLPGDIACHCNITGSQLILRSRSVEVIIEDFDNQLESTDTFTFVSAAILGPESWKPQGNEPQETQGVNLSLKQSTRTFVVV</sequence>
<gene>
    <name evidence="2" type="ORF">PG991_015365</name>
</gene>